<sequence length="945" mass="108652">MESEKKHTKFIGWFFSRPKITGFFTFLFLSYIAGFIVWQQYKLIKEDEQREMNNILHVVHQNIEQSLKNCYTTTLTLALTINDKGIPENFDYVGKKLVESNTSINAVQLVPNGIIKYTYPMIENGAAMNLNILTSPYLKREALKSISTRKMYFAGPLKLKQGGVGIVGRFPVFQNNKFWGFSAVIIKLETLLESSGINNVDDSKYYFQFSKYDAKEQKEIFYLPNKTNFSNNYTISTTIPDGDWKIYLISKQQNYLYSQILIPAIIGFILAGLFGILIYTLLKIPEELQFLVNSQATKLLNSEIKFKTIFDQASVGIALVDTISGKYLEINKQYCNMLGYTLREMREKNFQPVTNSNDSNNDTLDKKKLKEIKKHSRENQYITKSGKIVWVNQTVTPFLEANSKYNTNIVIVEDITLQKETAQIIKKSEIRFKSLFDDSPIPLLEKDFSEVKSYLEELNLIDENPETVLLYLTMHPVVVFNCIKLVKIIDVNTMCLSLYGAKSKKELISGLKQIADKDAIDDFIKQLIAITQGEKQLIIDSKIENYNGECRDVNIRWNVIRGYEKTLERIIVSTQDITVRKSSENIILKSQQRVESLINTIDGIVWECDAKTFSFNFISQKAESILGYTPEEWLENPFFWQNHIYSEDKDWVQNYCKLKTDQNLNHDFEYRMVAKNGSIVWLRDIVNIIFENGKAISLRGIMIDISKTKEAEKDLNASFNLVTEQNKRLLNFSYIVSHNLRSHTSNIASIVSLIESSESEEERDQMMELLKTVSCSLNETMLHLNEVINIRTNIGLVSEPLNLEQYIITVKNVLSKQITSHDVIISTEIPKDTMINYNPAYLESVLYNIISNSIRYKHPSRKAIITIKFFMENDMKVLQISDNGIGIDLVRNADKIFGMYKTFSNNLDSKGIGLFITKNQIDAMGGNITVESEPNVGTTFKIYIQ</sequence>
<evidence type="ECO:0000259" key="14">
    <source>
        <dbReference type="PROSITE" id="PS50839"/>
    </source>
</evidence>
<dbReference type="Pfam" id="PF13426">
    <property type="entry name" value="PAS_9"/>
    <property type="match status" value="1"/>
</dbReference>
<gene>
    <name evidence="15" type="ORF">SAMN04487942_1780</name>
</gene>
<dbReference type="Pfam" id="PF08447">
    <property type="entry name" value="PAS_3"/>
    <property type="match status" value="1"/>
</dbReference>
<evidence type="ECO:0000256" key="5">
    <source>
        <dbReference type="ARBA" id="ARBA00022679"/>
    </source>
</evidence>
<dbReference type="GO" id="GO:0007165">
    <property type="term" value="P:signal transduction"/>
    <property type="evidence" value="ECO:0007669"/>
    <property type="project" value="UniProtKB-ARBA"/>
</dbReference>
<proteinExistence type="predicted"/>
<dbReference type="InterPro" id="IPR036890">
    <property type="entry name" value="HATPase_C_sf"/>
</dbReference>
<keyword evidence="4" id="KW-0597">Phosphoprotein</keyword>
<dbReference type="InterPro" id="IPR003594">
    <property type="entry name" value="HATPase_dom"/>
</dbReference>
<evidence type="ECO:0000256" key="3">
    <source>
        <dbReference type="ARBA" id="ARBA00012438"/>
    </source>
</evidence>
<dbReference type="PANTHER" id="PTHR43304:SF1">
    <property type="entry name" value="PAC DOMAIN-CONTAINING PROTEIN"/>
    <property type="match status" value="1"/>
</dbReference>
<dbReference type="RefSeq" id="WP_091169490.1">
    <property type="nucleotide sequence ID" value="NZ_CBCSFM010000005.1"/>
</dbReference>
<dbReference type="SMART" id="SM01079">
    <property type="entry name" value="CHASE"/>
    <property type="match status" value="1"/>
</dbReference>
<evidence type="ECO:0000313" key="15">
    <source>
        <dbReference type="EMBL" id="SEO11216.1"/>
    </source>
</evidence>
<dbReference type="AlphaFoldDB" id="A0A1H8M245"/>
<dbReference type="PROSITE" id="PS50109">
    <property type="entry name" value="HIS_KIN"/>
    <property type="match status" value="1"/>
</dbReference>
<dbReference type="InterPro" id="IPR001610">
    <property type="entry name" value="PAC"/>
</dbReference>
<keyword evidence="9 10" id="KW-0472">Membrane</keyword>
<dbReference type="PROSITE" id="PS50112">
    <property type="entry name" value="PAS"/>
    <property type="match status" value="1"/>
</dbReference>
<dbReference type="SMART" id="SM00387">
    <property type="entry name" value="HATPase_c"/>
    <property type="match status" value="1"/>
</dbReference>
<dbReference type="InterPro" id="IPR035965">
    <property type="entry name" value="PAS-like_dom_sf"/>
</dbReference>
<evidence type="ECO:0000256" key="2">
    <source>
        <dbReference type="ARBA" id="ARBA00004370"/>
    </source>
</evidence>
<feature type="domain" description="CHASE" evidence="14">
    <location>
        <begin position="111"/>
        <end position="247"/>
    </location>
</feature>
<keyword evidence="5" id="KW-0808">Transferase</keyword>
<reference evidence="16" key="1">
    <citation type="submission" date="2016-10" db="EMBL/GenBank/DDBJ databases">
        <authorList>
            <person name="Varghese N."/>
            <person name="Submissions S."/>
        </authorList>
    </citation>
    <scope>NUCLEOTIDE SEQUENCE [LARGE SCALE GENOMIC DNA]</scope>
    <source>
        <strain evidence="16">CGMCC 1.8704</strain>
    </source>
</reference>
<dbReference type="EC" id="2.7.13.3" evidence="3"/>
<dbReference type="PROSITE" id="PS50113">
    <property type="entry name" value="PAC"/>
    <property type="match status" value="2"/>
</dbReference>
<dbReference type="EMBL" id="FODN01000003">
    <property type="protein sequence ID" value="SEO11216.1"/>
    <property type="molecule type" value="Genomic_DNA"/>
</dbReference>
<dbReference type="InterPro" id="IPR042240">
    <property type="entry name" value="CHASE_sf"/>
</dbReference>
<dbReference type="GO" id="GO:0016020">
    <property type="term" value="C:membrane"/>
    <property type="evidence" value="ECO:0007669"/>
    <property type="project" value="UniProtKB-SubCell"/>
</dbReference>
<evidence type="ECO:0000259" key="11">
    <source>
        <dbReference type="PROSITE" id="PS50109"/>
    </source>
</evidence>
<feature type="transmembrane region" description="Helical" evidence="10">
    <location>
        <begin position="20"/>
        <end position="38"/>
    </location>
</feature>
<dbReference type="SMART" id="SM00091">
    <property type="entry name" value="PAS"/>
    <property type="match status" value="2"/>
</dbReference>
<dbReference type="SUPFAM" id="SSF55874">
    <property type="entry name" value="ATPase domain of HSP90 chaperone/DNA topoisomerase II/histidine kinase"/>
    <property type="match status" value="1"/>
</dbReference>
<comment type="catalytic activity">
    <reaction evidence="1">
        <text>ATP + protein L-histidine = ADP + protein N-phospho-L-histidine.</text>
        <dbReference type="EC" id="2.7.13.3"/>
    </reaction>
</comment>
<dbReference type="GO" id="GO:0004673">
    <property type="term" value="F:protein histidine kinase activity"/>
    <property type="evidence" value="ECO:0007669"/>
    <property type="project" value="UniProtKB-EC"/>
</dbReference>
<accession>A0A1H8M245</accession>
<evidence type="ECO:0000313" key="16">
    <source>
        <dbReference type="Proteomes" id="UP000198657"/>
    </source>
</evidence>
<name>A0A1H8M245_9FLAO</name>
<keyword evidence="8 10" id="KW-1133">Transmembrane helix</keyword>
<dbReference type="CDD" id="cd00130">
    <property type="entry name" value="PAS"/>
    <property type="match status" value="2"/>
</dbReference>
<dbReference type="InterPro" id="IPR004358">
    <property type="entry name" value="Sig_transdc_His_kin-like_C"/>
</dbReference>
<dbReference type="STRING" id="604089.SAMN04487942_1780"/>
<evidence type="ECO:0000256" key="1">
    <source>
        <dbReference type="ARBA" id="ARBA00000085"/>
    </source>
</evidence>
<evidence type="ECO:0000256" key="7">
    <source>
        <dbReference type="ARBA" id="ARBA00022777"/>
    </source>
</evidence>
<dbReference type="InterPro" id="IPR052162">
    <property type="entry name" value="Sensor_kinase/Photoreceptor"/>
</dbReference>
<evidence type="ECO:0000259" key="12">
    <source>
        <dbReference type="PROSITE" id="PS50112"/>
    </source>
</evidence>
<dbReference type="Pfam" id="PF03924">
    <property type="entry name" value="CHASE"/>
    <property type="match status" value="1"/>
</dbReference>
<dbReference type="SUPFAM" id="SSF55785">
    <property type="entry name" value="PYP-like sensor domain (PAS domain)"/>
    <property type="match status" value="3"/>
</dbReference>
<feature type="domain" description="PAC" evidence="13">
    <location>
        <begin position="666"/>
        <end position="717"/>
    </location>
</feature>
<comment type="subcellular location">
    <subcellularLocation>
        <location evidence="2">Membrane</location>
    </subcellularLocation>
</comment>
<keyword evidence="6 10" id="KW-0812">Transmembrane</keyword>
<evidence type="ECO:0000256" key="8">
    <source>
        <dbReference type="ARBA" id="ARBA00022989"/>
    </source>
</evidence>
<dbReference type="OrthoDB" id="5522855at2"/>
<dbReference type="InterPro" id="IPR000014">
    <property type="entry name" value="PAS"/>
</dbReference>
<dbReference type="NCBIfam" id="TIGR00229">
    <property type="entry name" value="sensory_box"/>
    <property type="match status" value="2"/>
</dbReference>
<dbReference type="Pfam" id="PF02518">
    <property type="entry name" value="HATPase_c"/>
    <property type="match status" value="1"/>
</dbReference>
<dbReference type="Gene3D" id="3.30.450.350">
    <property type="entry name" value="CHASE domain"/>
    <property type="match status" value="1"/>
</dbReference>
<dbReference type="InterPro" id="IPR005467">
    <property type="entry name" value="His_kinase_dom"/>
</dbReference>
<evidence type="ECO:0000256" key="10">
    <source>
        <dbReference type="SAM" id="Phobius"/>
    </source>
</evidence>
<evidence type="ECO:0000256" key="6">
    <source>
        <dbReference type="ARBA" id="ARBA00022692"/>
    </source>
</evidence>
<feature type="domain" description="Histidine kinase" evidence="11">
    <location>
        <begin position="735"/>
        <end position="945"/>
    </location>
</feature>
<dbReference type="Proteomes" id="UP000198657">
    <property type="component" value="Unassembled WGS sequence"/>
</dbReference>
<dbReference type="PROSITE" id="PS50839">
    <property type="entry name" value="CHASE"/>
    <property type="match status" value="1"/>
</dbReference>
<dbReference type="Gene3D" id="3.30.565.10">
    <property type="entry name" value="Histidine kinase-like ATPase, C-terminal domain"/>
    <property type="match status" value="1"/>
</dbReference>
<dbReference type="InterPro" id="IPR006189">
    <property type="entry name" value="CHASE_dom"/>
</dbReference>
<evidence type="ECO:0000256" key="9">
    <source>
        <dbReference type="ARBA" id="ARBA00023136"/>
    </source>
</evidence>
<feature type="transmembrane region" description="Helical" evidence="10">
    <location>
        <begin position="260"/>
        <end position="282"/>
    </location>
</feature>
<evidence type="ECO:0000259" key="13">
    <source>
        <dbReference type="PROSITE" id="PS50113"/>
    </source>
</evidence>
<protein>
    <recommendedName>
        <fullName evidence="3">histidine kinase</fullName>
        <ecNumber evidence="3">2.7.13.3</ecNumber>
    </recommendedName>
</protein>
<organism evidence="15 16">
    <name type="scientific">Flavobacterium sinopsychrotolerans</name>
    <dbReference type="NCBI Taxonomy" id="604089"/>
    <lineage>
        <taxon>Bacteria</taxon>
        <taxon>Pseudomonadati</taxon>
        <taxon>Bacteroidota</taxon>
        <taxon>Flavobacteriia</taxon>
        <taxon>Flavobacteriales</taxon>
        <taxon>Flavobacteriaceae</taxon>
        <taxon>Flavobacterium</taxon>
    </lineage>
</organism>
<keyword evidence="16" id="KW-1185">Reference proteome</keyword>
<dbReference type="InterPro" id="IPR000700">
    <property type="entry name" value="PAS-assoc_C"/>
</dbReference>
<feature type="domain" description="PAC" evidence="13">
    <location>
        <begin position="375"/>
        <end position="427"/>
    </location>
</feature>
<dbReference type="InterPro" id="IPR013655">
    <property type="entry name" value="PAS_fold_3"/>
</dbReference>
<dbReference type="PANTHER" id="PTHR43304">
    <property type="entry name" value="PHYTOCHROME-LIKE PROTEIN CPH1"/>
    <property type="match status" value="1"/>
</dbReference>
<dbReference type="Gene3D" id="3.30.450.20">
    <property type="entry name" value="PAS domain"/>
    <property type="match status" value="2"/>
</dbReference>
<dbReference type="SMART" id="SM00086">
    <property type="entry name" value="PAC"/>
    <property type="match status" value="3"/>
</dbReference>
<dbReference type="PRINTS" id="PR00344">
    <property type="entry name" value="BCTRLSENSOR"/>
</dbReference>
<feature type="domain" description="PAS" evidence="12">
    <location>
        <begin position="590"/>
        <end position="667"/>
    </location>
</feature>
<evidence type="ECO:0000256" key="4">
    <source>
        <dbReference type="ARBA" id="ARBA00022553"/>
    </source>
</evidence>
<keyword evidence="7" id="KW-0418">Kinase</keyword>